<organism evidence="1 2">
    <name type="scientific">Albula glossodonta</name>
    <name type="common">roundjaw bonefish</name>
    <dbReference type="NCBI Taxonomy" id="121402"/>
    <lineage>
        <taxon>Eukaryota</taxon>
        <taxon>Metazoa</taxon>
        <taxon>Chordata</taxon>
        <taxon>Craniata</taxon>
        <taxon>Vertebrata</taxon>
        <taxon>Euteleostomi</taxon>
        <taxon>Actinopterygii</taxon>
        <taxon>Neopterygii</taxon>
        <taxon>Teleostei</taxon>
        <taxon>Albuliformes</taxon>
        <taxon>Albulidae</taxon>
        <taxon>Albula</taxon>
    </lineage>
</organism>
<feature type="non-terminal residue" evidence="1">
    <location>
        <position position="1"/>
    </location>
</feature>
<sequence length="61" mass="6494">MVLLQVKSQLRGSAGSPVCRGSDCERKRASALFAAHPGSFRTKAAVETTAMLLRLELSSSD</sequence>
<evidence type="ECO:0000313" key="2">
    <source>
        <dbReference type="Proteomes" id="UP000824540"/>
    </source>
</evidence>
<gene>
    <name evidence="1" type="ORF">JZ751_001053</name>
</gene>
<comment type="caution">
    <text evidence="1">The sequence shown here is derived from an EMBL/GenBank/DDBJ whole genome shotgun (WGS) entry which is preliminary data.</text>
</comment>
<evidence type="ECO:0000313" key="1">
    <source>
        <dbReference type="EMBL" id="KAG9354347.1"/>
    </source>
</evidence>
<dbReference type="EMBL" id="JAFBMS010000002">
    <property type="protein sequence ID" value="KAG9354347.1"/>
    <property type="molecule type" value="Genomic_DNA"/>
</dbReference>
<accession>A0A8T2PSF4</accession>
<protein>
    <submittedName>
        <fullName evidence="1">Uncharacterized protein</fullName>
    </submittedName>
</protein>
<reference evidence="1" key="1">
    <citation type="thesis" date="2021" institute="BYU ScholarsArchive" country="Provo, UT, USA">
        <title>Applications of and Algorithms for Genome Assembly and Genomic Analyses with an Emphasis on Marine Teleosts.</title>
        <authorList>
            <person name="Pickett B.D."/>
        </authorList>
    </citation>
    <scope>NUCLEOTIDE SEQUENCE</scope>
    <source>
        <strain evidence="1">HI-2016</strain>
    </source>
</reference>
<dbReference type="AlphaFoldDB" id="A0A8T2PSF4"/>
<name>A0A8T2PSF4_9TELE</name>
<proteinExistence type="predicted"/>
<dbReference type="Proteomes" id="UP000824540">
    <property type="component" value="Unassembled WGS sequence"/>
</dbReference>
<keyword evidence="2" id="KW-1185">Reference proteome</keyword>